<dbReference type="RefSeq" id="WP_147849674.1">
    <property type="nucleotide sequence ID" value="NZ_VDUZ01000032.1"/>
</dbReference>
<dbReference type="InterPro" id="IPR015947">
    <property type="entry name" value="PUA-like_sf"/>
</dbReference>
<evidence type="ECO:0000313" key="1">
    <source>
        <dbReference type="EMBL" id="TXL72515.1"/>
    </source>
</evidence>
<dbReference type="EMBL" id="VDUZ01000032">
    <property type="protein sequence ID" value="TXL72515.1"/>
    <property type="molecule type" value="Genomic_DNA"/>
</dbReference>
<organism evidence="1 2">
    <name type="scientific">Vineibacter terrae</name>
    <dbReference type="NCBI Taxonomy" id="2586908"/>
    <lineage>
        <taxon>Bacteria</taxon>
        <taxon>Pseudomonadati</taxon>
        <taxon>Pseudomonadota</taxon>
        <taxon>Alphaproteobacteria</taxon>
        <taxon>Hyphomicrobiales</taxon>
        <taxon>Vineibacter</taxon>
    </lineage>
</organism>
<evidence type="ECO:0008006" key="3">
    <source>
        <dbReference type="Google" id="ProtNLM"/>
    </source>
</evidence>
<accession>A0A5C8PFS8</accession>
<protein>
    <recommendedName>
        <fullName evidence="3">ASCH domain-containing protein</fullName>
    </recommendedName>
</protein>
<dbReference type="AlphaFoldDB" id="A0A5C8PFS8"/>
<dbReference type="Gene3D" id="2.30.130.30">
    <property type="entry name" value="Hypothetical protein"/>
    <property type="match status" value="1"/>
</dbReference>
<name>A0A5C8PFS8_9HYPH</name>
<dbReference type="OrthoDB" id="359066at2"/>
<keyword evidence="2" id="KW-1185">Reference proteome</keyword>
<sequence length="149" mass="16948">MRAFTIWQPWASMIIAGVKPYEFRRWAAPRHLWGQRIVIHAGARPVRTRELAQLINQLGDGEDIGLEPRAMDLLDRWWRREAELPTASGLGTAVLGEPRRAVDIYAGRPDSDRVDEHVWGWPLTDSQPFTPIGPCRGLQGFWTWPQGAA</sequence>
<dbReference type="Proteomes" id="UP000321638">
    <property type="component" value="Unassembled WGS sequence"/>
</dbReference>
<reference evidence="1 2" key="1">
    <citation type="submission" date="2019-06" db="EMBL/GenBank/DDBJ databases">
        <title>New taxonomy in bacterial strain CC-CFT640, isolated from vineyard.</title>
        <authorList>
            <person name="Lin S.-Y."/>
            <person name="Tsai C.-F."/>
            <person name="Young C.-C."/>
        </authorList>
    </citation>
    <scope>NUCLEOTIDE SEQUENCE [LARGE SCALE GENOMIC DNA]</scope>
    <source>
        <strain evidence="1 2">CC-CFT640</strain>
    </source>
</reference>
<proteinExistence type="predicted"/>
<gene>
    <name evidence="1" type="ORF">FHP25_24785</name>
</gene>
<evidence type="ECO:0000313" key="2">
    <source>
        <dbReference type="Proteomes" id="UP000321638"/>
    </source>
</evidence>
<comment type="caution">
    <text evidence="1">The sequence shown here is derived from an EMBL/GenBank/DDBJ whole genome shotgun (WGS) entry which is preliminary data.</text>
</comment>
<dbReference type="SUPFAM" id="SSF88697">
    <property type="entry name" value="PUA domain-like"/>
    <property type="match status" value="1"/>
</dbReference>